<protein>
    <recommendedName>
        <fullName evidence="9">Bifunctional protein FolD</fullName>
    </recommendedName>
    <domain>
        <recommendedName>
            <fullName evidence="9">Methylenetetrahydrofolate dehydrogenase</fullName>
            <ecNumber evidence="9">1.5.1.5</ecNumber>
        </recommendedName>
    </domain>
    <domain>
        <recommendedName>
            <fullName evidence="9">Methenyltetrahydrofolate cyclohydrolase</fullName>
            <ecNumber evidence="9">3.5.4.9</ecNumber>
        </recommendedName>
    </domain>
</protein>
<dbReference type="GO" id="GO:0005829">
    <property type="term" value="C:cytosol"/>
    <property type="evidence" value="ECO:0007669"/>
    <property type="project" value="TreeGrafter"/>
</dbReference>
<dbReference type="InterPro" id="IPR036291">
    <property type="entry name" value="NAD(P)-bd_dom_sf"/>
</dbReference>
<dbReference type="GO" id="GO:0004488">
    <property type="term" value="F:methylenetetrahydrofolate dehydrogenase (NADP+) activity"/>
    <property type="evidence" value="ECO:0007669"/>
    <property type="project" value="UniProtKB-UniRule"/>
</dbReference>
<evidence type="ECO:0000256" key="6">
    <source>
        <dbReference type="ARBA" id="ARBA00023002"/>
    </source>
</evidence>
<dbReference type="InterPro" id="IPR046346">
    <property type="entry name" value="Aminoacid_DH-like_N_sf"/>
</dbReference>
<dbReference type="Gene3D" id="3.40.50.720">
    <property type="entry name" value="NAD(P)-binding Rossmann-like Domain"/>
    <property type="match status" value="1"/>
</dbReference>
<feature type="binding site" evidence="9">
    <location>
        <position position="225"/>
    </location>
    <ligand>
        <name>NADP(+)</name>
        <dbReference type="ChEBI" id="CHEBI:58349"/>
    </ligand>
</feature>
<dbReference type="STRING" id="1801660.A2Z78_00280"/>
<dbReference type="PANTHER" id="PTHR48099:SF5">
    <property type="entry name" value="C-1-TETRAHYDROFOLATE SYNTHASE, CYTOPLASMIC"/>
    <property type="match status" value="1"/>
</dbReference>
<gene>
    <name evidence="9" type="primary">folD</name>
    <name evidence="12" type="ORF">A2Z78_00280</name>
</gene>
<sequence length="275" mass="30366">MVKLLNGKKISEEILKELRKKIKRNHLELTLGVVLAGDNKVSKIYIKHKRKACQKTGISFKLFKFSSKINTLELKKEIKKILPVVSGLIVQLPLPKKIKAQEVLNIIPTEKDVDCLSEKSLGKFYTGKFLILPPMAGAISQIFKKYKIKIKGKNVVIIGAGRLTGKPMTIWFLQKKATVAVVNEFTKNIIFFVKNADILFSGVGKPNLITGEMIKRGAVIIDAGTSHNKQGKLVGDIDFKSVSKKAGYITPVPGGIGPLTVACFLENLIKLNTKT</sequence>
<keyword evidence="5 9" id="KW-0521">NADP</keyword>
<dbReference type="Pfam" id="PF00763">
    <property type="entry name" value="THF_DHG_CYH"/>
    <property type="match status" value="1"/>
</dbReference>
<dbReference type="InterPro" id="IPR000672">
    <property type="entry name" value="THF_DH/CycHdrlase"/>
</dbReference>
<dbReference type="GO" id="GO:0035999">
    <property type="term" value="P:tetrahydrofolate interconversion"/>
    <property type="evidence" value="ECO:0007669"/>
    <property type="project" value="UniProtKB-UniRule"/>
</dbReference>
<keyword evidence="2 9" id="KW-0554">One-carbon metabolism</keyword>
<comment type="similarity">
    <text evidence="9">Belongs to the tetrahydrofolate dehydrogenase/cyclohydrolase family.</text>
</comment>
<reference evidence="12 13" key="1">
    <citation type="journal article" date="2016" name="Nat. Commun.">
        <title>Thousands of microbial genomes shed light on interconnected biogeochemical processes in an aquifer system.</title>
        <authorList>
            <person name="Anantharaman K."/>
            <person name="Brown C.T."/>
            <person name="Hug L.A."/>
            <person name="Sharon I."/>
            <person name="Castelle C.J."/>
            <person name="Probst A.J."/>
            <person name="Thomas B.C."/>
            <person name="Singh A."/>
            <person name="Wilkins M.J."/>
            <person name="Karaoz U."/>
            <person name="Brodie E.L."/>
            <person name="Williams K.H."/>
            <person name="Hubbard S.S."/>
            <person name="Banfield J.F."/>
        </authorList>
    </citation>
    <scope>NUCLEOTIDE SEQUENCE [LARGE SCALE GENOMIC DNA]</scope>
</reference>
<accession>A0A1G2DVS2</accession>
<comment type="function">
    <text evidence="9">Catalyzes the oxidation of 5,10-methylenetetrahydrofolate to 5,10-methenyltetrahydrofolate and then the hydrolysis of 5,10-methenyltetrahydrofolate to 10-formyltetrahydrofolate.</text>
</comment>
<dbReference type="SUPFAM" id="SSF53223">
    <property type="entry name" value="Aminoacid dehydrogenase-like, N-terminal domain"/>
    <property type="match status" value="1"/>
</dbReference>
<evidence type="ECO:0000313" key="12">
    <source>
        <dbReference type="EMBL" id="OGZ17667.1"/>
    </source>
</evidence>
<feature type="domain" description="Tetrahydrofolate dehydrogenase/cyclohydrolase NAD(P)-binding" evidence="11">
    <location>
        <begin position="136"/>
        <end position="272"/>
    </location>
</feature>
<dbReference type="SUPFAM" id="SSF51735">
    <property type="entry name" value="NAD(P)-binding Rossmann-fold domains"/>
    <property type="match status" value="1"/>
</dbReference>
<dbReference type="UniPathway" id="UPA00193"/>
<keyword evidence="6 9" id="KW-0560">Oxidoreductase</keyword>
<dbReference type="InterPro" id="IPR020631">
    <property type="entry name" value="THF_DH/CycHdrlase_NAD-bd_dom"/>
</dbReference>
<dbReference type="GO" id="GO:0009086">
    <property type="term" value="P:methionine biosynthetic process"/>
    <property type="evidence" value="ECO:0007669"/>
    <property type="project" value="UniProtKB-KW"/>
</dbReference>
<dbReference type="Pfam" id="PF02882">
    <property type="entry name" value="THF_DHG_CYH_C"/>
    <property type="match status" value="1"/>
</dbReference>
<dbReference type="EC" id="1.5.1.5" evidence="9"/>
<feature type="domain" description="Tetrahydrofolate dehydrogenase/cyclohydrolase catalytic" evidence="10">
    <location>
        <begin position="5"/>
        <end position="114"/>
    </location>
</feature>
<comment type="pathway">
    <text evidence="1 9">One-carbon metabolism; tetrahydrofolate interconversion.</text>
</comment>
<proteinExistence type="inferred from homology"/>
<evidence type="ECO:0000259" key="10">
    <source>
        <dbReference type="Pfam" id="PF00763"/>
    </source>
</evidence>
<dbReference type="PRINTS" id="PR00085">
    <property type="entry name" value="THFDHDRGNASE"/>
</dbReference>
<evidence type="ECO:0000256" key="3">
    <source>
        <dbReference type="ARBA" id="ARBA00022755"/>
    </source>
</evidence>
<dbReference type="PANTHER" id="PTHR48099">
    <property type="entry name" value="C-1-TETRAHYDROFOLATE SYNTHASE, CYTOPLASMIC-RELATED"/>
    <property type="match status" value="1"/>
</dbReference>
<feature type="binding site" evidence="9">
    <location>
        <begin position="159"/>
        <end position="161"/>
    </location>
    <ligand>
        <name>NADP(+)</name>
        <dbReference type="ChEBI" id="CHEBI:58349"/>
    </ligand>
</feature>
<evidence type="ECO:0000313" key="13">
    <source>
        <dbReference type="Proteomes" id="UP000176752"/>
    </source>
</evidence>
<keyword evidence="4 9" id="KW-0378">Hydrolase</keyword>
<evidence type="ECO:0000256" key="2">
    <source>
        <dbReference type="ARBA" id="ARBA00022563"/>
    </source>
</evidence>
<keyword evidence="9" id="KW-0028">Amino-acid biosynthesis</keyword>
<dbReference type="InterPro" id="IPR020630">
    <property type="entry name" value="THF_DH/CycHdrlase_cat_dom"/>
</dbReference>
<evidence type="ECO:0000256" key="8">
    <source>
        <dbReference type="ARBA" id="ARBA00023268"/>
    </source>
</evidence>
<comment type="caution">
    <text evidence="9">Lacks conserved residue(s) required for the propagation of feature annotation.</text>
</comment>
<organism evidence="12 13">
    <name type="scientific">Candidatus Nealsonbacteria bacterium RBG_13_36_15</name>
    <dbReference type="NCBI Taxonomy" id="1801660"/>
    <lineage>
        <taxon>Bacteria</taxon>
        <taxon>Candidatus Nealsoniibacteriota</taxon>
    </lineage>
</organism>
<dbReference type="HAMAP" id="MF_01576">
    <property type="entry name" value="THF_DHG_CYH"/>
    <property type="match status" value="1"/>
</dbReference>
<comment type="catalytic activity">
    <reaction evidence="9">
        <text>(6R)-5,10-methylene-5,6,7,8-tetrahydrofolate + NADP(+) = (6R)-5,10-methenyltetrahydrofolate + NADPH</text>
        <dbReference type="Rhea" id="RHEA:22812"/>
        <dbReference type="ChEBI" id="CHEBI:15636"/>
        <dbReference type="ChEBI" id="CHEBI:57455"/>
        <dbReference type="ChEBI" id="CHEBI:57783"/>
        <dbReference type="ChEBI" id="CHEBI:58349"/>
        <dbReference type="EC" id="1.5.1.5"/>
    </reaction>
</comment>
<dbReference type="EMBL" id="MHLV01000017">
    <property type="protein sequence ID" value="OGZ17667.1"/>
    <property type="molecule type" value="Genomic_DNA"/>
</dbReference>
<dbReference type="GO" id="GO:0000105">
    <property type="term" value="P:L-histidine biosynthetic process"/>
    <property type="evidence" value="ECO:0007669"/>
    <property type="project" value="UniProtKB-KW"/>
</dbReference>
<keyword evidence="3 9" id="KW-0658">Purine biosynthesis</keyword>
<evidence type="ECO:0000256" key="7">
    <source>
        <dbReference type="ARBA" id="ARBA00023167"/>
    </source>
</evidence>
<evidence type="ECO:0000256" key="4">
    <source>
        <dbReference type="ARBA" id="ARBA00022801"/>
    </source>
</evidence>
<dbReference type="Proteomes" id="UP000176752">
    <property type="component" value="Unassembled WGS sequence"/>
</dbReference>
<dbReference type="GO" id="GO:0004477">
    <property type="term" value="F:methenyltetrahydrofolate cyclohydrolase activity"/>
    <property type="evidence" value="ECO:0007669"/>
    <property type="project" value="UniProtKB-UniRule"/>
</dbReference>
<dbReference type="GO" id="GO:0006164">
    <property type="term" value="P:purine nucleotide biosynthetic process"/>
    <property type="evidence" value="ECO:0007669"/>
    <property type="project" value="UniProtKB-KW"/>
</dbReference>
<evidence type="ECO:0000256" key="1">
    <source>
        <dbReference type="ARBA" id="ARBA00004777"/>
    </source>
</evidence>
<keyword evidence="8 9" id="KW-0511">Multifunctional enzyme</keyword>
<comment type="caution">
    <text evidence="12">The sequence shown here is derived from an EMBL/GenBank/DDBJ whole genome shotgun (WGS) entry which is preliminary data.</text>
</comment>
<keyword evidence="9" id="KW-0368">Histidine biosynthesis</keyword>
<dbReference type="CDD" id="cd01080">
    <property type="entry name" value="NAD_bind_m-THF_DH_Cyclohyd"/>
    <property type="match status" value="1"/>
</dbReference>
<keyword evidence="7 9" id="KW-0486">Methionine biosynthesis</keyword>
<evidence type="ECO:0000259" key="11">
    <source>
        <dbReference type="Pfam" id="PF02882"/>
    </source>
</evidence>
<name>A0A1G2DVS2_9BACT</name>
<dbReference type="AlphaFoldDB" id="A0A1G2DVS2"/>
<evidence type="ECO:0000256" key="5">
    <source>
        <dbReference type="ARBA" id="ARBA00022857"/>
    </source>
</evidence>
<comment type="catalytic activity">
    <reaction evidence="9">
        <text>(6R)-5,10-methenyltetrahydrofolate + H2O = (6R)-10-formyltetrahydrofolate + H(+)</text>
        <dbReference type="Rhea" id="RHEA:23700"/>
        <dbReference type="ChEBI" id="CHEBI:15377"/>
        <dbReference type="ChEBI" id="CHEBI:15378"/>
        <dbReference type="ChEBI" id="CHEBI:57455"/>
        <dbReference type="ChEBI" id="CHEBI:195366"/>
        <dbReference type="EC" id="3.5.4.9"/>
    </reaction>
</comment>
<comment type="subunit">
    <text evidence="9">Homodimer.</text>
</comment>
<dbReference type="EC" id="3.5.4.9" evidence="9"/>
<evidence type="ECO:0000256" key="9">
    <source>
        <dbReference type="HAMAP-Rule" id="MF_01576"/>
    </source>
</evidence>
<dbReference type="Gene3D" id="3.40.50.10860">
    <property type="entry name" value="Leucine Dehydrogenase, chain A, domain 1"/>
    <property type="match status" value="1"/>
</dbReference>